<dbReference type="Proteomes" id="UP000001887">
    <property type="component" value="Chromosome"/>
</dbReference>
<evidence type="ECO:0000313" key="2">
    <source>
        <dbReference type="Proteomes" id="UP000001887"/>
    </source>
</evidence>
<protein>
    <recommendedName>
        <fullName evidence="3">VOC domain-containing protein</fullName>
    </recommendedName>
</protein>
<reference evidence="1 2" key="1">
    <citation type="journal article" date="2009" name="Stand. Genomic Sci.">
        <title>Complete genome sequence of Pirellula staleyi type strain (ATCC 27377).</title>
        <authorList>
            <person name="Clum A."/>
            <person name="Tindall B.J."/>
            <person name="Sikorski J."/>
            <person name="Ivanova N."/>
            <person name="Mavrommatis K."/>
            <person name="Lucas S."/>
            <person name="Glavina del Rio T."/>
            <person name="Nolan M."/>
            <person name="Chen F."/>
            <person name="Tice H."/>
            <person name="Pitluck S."/>
            <person name="Cheng J.F."/>
            <person name="Chertkov O."/>
            <person name="Brettin T."/>
            <person name="Han C."/>
            <person name="Detter J.C."/>
            <person name="Kuske C."/>
            <person name="Bruce D."/>
            <person name="Goodwin L."/>
            <person name="Ovchinikova G."/>
            <person name="Pati A."/>
            <person name="Mikhailova N."/>
            <person name="Chen A."/>
            <person name="Palaniappan K."/>
            <person name="Land M."/>
            <person name="Hauser L."/>
            <person name="Chang Y.J."/>
            <person name="Jeffries C.D."/>
            <person name="Chain P."/>
            <person name="Rohde M."/>
            <person name="Goker M."/>
            <person name="Bristow J."/>
            <person name="Eisen J.A."/>
            <person name="Markowitz V."/>
            <person name="Hugenholtz P."/>
            <person name="Kyrpides N.C."/>
            <person name="Klenk H.P."/>
            <person name="Lapidus A."/>
        </authorList>
    </citation>
    <scope>NUCLEOTIDE SEQUENCE [LARGE SCALE GENOMIC DNA]</scope>
    <source>
        <strain evidence="2">ATCC 27377 / DSM 6068 / ICPB 4128</strain>
    </source>
</reference>
<dbReference type="eggNOG" id="COG0346">
    <property type="taxonomic scope" value="Bacteria"/>
</dbReference>
<keyword evidence="2" id="KW-1185">Reference proteome</keyword>
<proteinExistence type="predicted"/>
<gene>
    <name evidence="1" type="ordered locus">Psta_0417</name>
</gene>
<evidence type="ECO:0008006" key="3">
    <source>
        <dbReference type="Google" id="ProtNLM"/>
    </source>
</evidence>
<organism evidence="1 2">
    <name type="scientific">Pirellula staleyi (strain ATCC 27377 / DSM 6068 / ICPB 4128)</name>
    <name type="common">Pirella staleyi</name>
    <dbReference type="NCBI Taxonomy" id="530564"/>
    <lineage>
        <taxon>Bacteria</taxon>
        <taxon>Pseudomonadati</taxon>
        <taxon>Planctomycetota</taxon>
        <taxon>Planctomycetia</taxon>
        <taxon>Pirellulales</taxon>
        <taxon>Pirellulaceae</taxon>
        <taxon>Pirellula</taxon>
    </lineage>
</organism>
<dbReference type="SUPFAM" id="SSF54593">
    <property type="entry name" value="Glyoxalase/Bleomycin resistance protein/Dihydroxybiphenyl dioxygenase"/>
    <property type="match status" value="1"/>
</dbReference>
<dbReference type="InterPro" id="IPR029068">
    <property type="entry name" value="Glyas_Bleomycin-R_OHBP_Dase"/>
</dbReference>
<dbReference type="OrthoDB" id="2871523at2"/>
<dbReference type="STRING" id="530564.Psta_0417"/>
<dbReference type="KEGG" id="psl:Psta_0417"/>
<accession>D2R376</accession>
<dbReference type="EMBL" id="CP001848">
    <property type="protein sequence ID" value="ADB15107.1"/>
    <property type="molecule type" value="Genomic_DNA"/>
</dbReference>
<evidence type="ECO:0000313" key="1">
    <source>
        <dbReference type="EMBL" id="ADB15107.1"/>
    </source>
</evidence>
<dbReference type="AlphaFoldDB" id="D2R376"/>
<name>D2R376_PIRSD</name>
<dbReference type="HOGENOM" id="CLU_140151_0_0_0"/>
<sequence>MFKAGRNIAMKVPSHLYEATVAFYRDVIALPTLTANDAAVSFAFGDKQLWIDRVPTLSQAEVWLEVVTDDLVSAEKALENWGIVRCDEIEQLPDGFHGFWIANPASIIHLIAEAKGAS</sequence>